<dbReference type="InterPro" id="IPR011655">
    <property type="entry name" value="MpPF26"/>
</dbReference>
<dbReference type="Pfam" id="PF07666">
    <property type="entry name" value="MpPF26"/>
    <property type="match status" value="1"/>
</dbReference>
<evidence type="ECO:0008006" key="4">
    <source>
        <dbReference type="Google" id="ProtNLM"/>
    </source>
</evidence>
<dbReference type="NCBIfam" id="NF040945">
    <property type="entry name" value="CCC_membrane"/>
    <property type="match status" value="1"/>
</dbReference>
<feature type="transmembrane region" description="Helical" evidence="1">
    <location>
        <begin position="12"/>
        <end position="42"/>
    </location>
</feature>
<dbReference type="Proteomes" id="UP001500507">
    <property type="component" value="Unassembled WGS sequence"/>
</dbReference>
<gene>
    <name evidence="2" type="ORF">GCM10009117_13480</name>
</gene>
<keyword evidence="1" id="KW-1133">Transmembrane helix</keyword>
<evidence type="ECO:0000256" key="1">
    <source>
        <dbReference type="SAM" id="Phobius"/>
    </source>
</evidence>
<protein>
    <recommendedName>
        <fullName evidence="4">DUF4190 domain-containing protein</fullName>
    </recommendedName>
</protein>
<dbReference type="EMBL" id="BAAAFG010000014">
    <property type="protein sequence ID" value="GAA0872201.1"/>
    <property type="molecule type" value="Genomic_DNA"/>
</dbReference>
<keyword evidence="3" id="KW-1185">Reference proteome</keyword>
<proteinExistence type="predicted"/>
<organism evidence="2 3">
    <name type="scientific">Gangjinia marincola</name>
    <dbReference type="NCBI Taxonomy" id="578463"/>
    <lineage>
        <taxon>Bacteria</taxon>
        <taxon>Pseudomonadati</taxon>
        <taxon>Bacteroidota</taxon>
        <taxon>Flavobacteriia</taxon>
        <taxon>Flavobacteriales</taxon>
        <taxon>Flavobacteriaceae</taxon>
        <taxon>Gangjinia</taxon>
    </lineage>
</organism>
<comment type="caution">
    <text evidence="2">The sequence shown here is derived from an EMBL/GenBank/DDBJ whole genome shotgun (WGS) entry which is preliminary data.</text>
</comment>
<evidence type="ECO:0000313" key="2">
    <source>
        <dbReference type="EMBL" id="GAA0872201.1"/>
    </source>
</evidence>
<dbReference type="PROSITE" id="PS51257">
    <property type="entry name" value="PROKAR_LIPOPROTEIN"/>
    <property type="match status" value="1"/>
</dbReference>
<feature type="transmembrane region" description="Helical" evidence="1">
    <location>
        <begin position="68"/>
        <end position="96"/>
    </location>
</feature>
<reference evidence="3" key="1">
    <citation type="journal article" date="2019" name="Int. J. Syst. Evol. Microbiol.">
        <title>The Global Catalogue of Microorganisms (GCM) 10K type strain sequencing project: providing services to taxonomists for standard genome sequencing and annotation.</title>
        <authorList>
            <consortium name="The Broad Institute Genomics Platform"/>
            <consortium name="The Broad Institute Genome Sequencing Center for Infectious Disease"/>
            <person name="Wu L."/>
            <person name="Ma J."/>
        </authorList>
    </citation>
    <scope>NUCLEOTIDE SEQUENCE [LARGE SCALE GENOMIC DNA]</scope>
    <source>
        <strain evidence="3">JCM 16082</strain>
    </source>
</reference>
<keyword evidence="1" id="KW-0812">Transmembrane</keyword>
<evidence type="ECO:0000313" key="3">
    <source>
        <dbReference type="Proteomes" id="UP001500507"/>
    </source>
</evidence>
<dbReference type="RefSeq" id="WP_343765116.1">
    <property type="nucleotide sequence ID" value="NZ_BAAAFG010000014.1"/>
</dbReference>
<name>A0ABP3XSC3_9FLAO</name>
<keyword evidence="1" id="KW-0472">Membrane</keyword>
<sequence length="109" mass="11913">MENQKLPNVTISLILGIISFIACCCSSGLGGLIFSGIALYLAKKDETLYQENPELYDNYSQLKTAKTVAIVGLVIAAITLILTIIWMISLGGFAAYMEQVRQMQEQYGA</sequence>
<accession>A0ABP3XSC3</accession>